<sequence length="82" mass="8817">MSGDGVLCLDGRGSRSVARQSDGFASQGSGWMDLLQNGSINIFAVTFMHSSVIRNGDLRVDTICCVLSSIWGNFANFLVQKT</sequence>
<evidence type="ECO:0000313" key="2">
    <source>
        <dbReference type="Proteomes" id="UP000000763"/>
    </source>
</evidence>
<gene>
    <name evidence="1" type="ordered locus">Os09g0520000</name>
</gene>
<proteinExistence type="predicted"/>
<evidence type="ECO:0000313" key="1">
    <source>
        <dbReference type="EMBL" id="BAF25609.1"/>
    </source>
</evidence>
<organism evidence="1 2">
    <name type="scientific">Oryza sativa subsp. japonica</name>
    <name type="common">Rice</name>
    <dbReference type="NCBI Taxonomy" id="39947"/>
    <lineage>
        <taxon>Eukaryota</taxon>
        <taxon>Viridiplantae</taxon>
        <taxon>Streptophyta</taxon>
        <taxon>Embryophyta</taxon>
        <taxon>Tracheophyta</taxon>
        <taxon>Spermatophyta</taxon>
        <taxon>Magnoliopsida</taxon>
        <taxon>Liliopsida</taxon>
        <taxon>Poales</taxon>
        <taxon>Poaceae</taxon>
        <taxon>BOP clade</taxon>
        <taxon>Oryzoideae</taxon>
        <taxon>Oryzeae</taxon>
        <taxon>Oryzinae</taxon>
        <taxon>Oryza</taxon>
        <taxon>Oryza sativa</taxon>
    </lineage>
</organism>
<name>A0A0N7KR46_ORYSJ</name>
<reference evidence="1 2" key="1">
    <citation type="journal article" date="2005" name="Nature">
        <title>The map-based sequence of the rice genome.</title>
        <authorList>
            <consortium name="International rice genome sequencing project (IRGSP)"/>
            <person name="Matsumoto T."/>
            <person name="Wu J."/>
            <person name="Kanamori H."/>
            <person name="Katayose Y."/>
            <person name="Fujisawa M."/>
            <person name="Namiki N."/>
            <person name="Mizuno H."/>
            <person name="Yamamoto K."/>
            <person name="Antonio B.A."/>
            <person name="Baba T."/>
            <person name="Sakata K."/>
            <person name="Nagamura Y."/>
            <person name="Aoki H."/>
            <person name="Arikawa K."/>
            <person name="Arita K."/>
            <person name="Bito T."/>
            <person name="Chiden Y."/>
            <person name="Fujitsuka N."/>
            <person name="Fukunaka R."/>
            <person name="Hamada M."/>
            <person name="Harada C."/>
            <person name="Hayashi A."/>
            <person name="Hijishita S."/>
            <person name="Honda M."/>
            <person name="Hosokawa S."/>
            <person name="Ichikawa Y."/>
            <person name="Idonuma A."/>
            <person name="Iijima M."/>
            <person name="Ikeda M."/>
            <person name="Ikeno M."/>
            <person name="Ito K."/>
            <person name="Ito S."/>
            <person name="Ito T."/>
            <person name="Ito Y."/>
            <person name="Ito Y."/>
            <person name="Iwabuchi A."/>
            <person name="Kamiya K."/>
            <person name="Karasawa W."/>
            <person name="Kurita K."/>
            <person name="Katagiri S."/>
            <person name="Kikuta A."/>
            <person name="Kobayashi H."/>
            <person name="Kobayashi N."/>
            <person name="Machita K."/>
            <person name="Maehara T."/>
            <person name="Masukawa M."/>
            <person name="Mizubayashi T."/>
            <person name="Mukai Y."/>
            <person name="Nagasaki H."/>
            <person name="Nagata Y."/>
            <person name="Naito S."/>
            <person name="Nakashima M."/>
            <person name="Nakama Y."/>
            <person name="Nakamichi Y."/>
            <person name="Nakamura M."/>
            <person name="Meguro A."/>
            <person name="Negishi M."/>
            <person name="Ohta I."/>
            <person name="Ohta T."/>
            <person name="Okamoto M."/>
            <person name="Ono N."/>
            <person name="Saji S."/>
            <person name="Sakaguchi M."/>
            <person name="Sakai K."/>
            <person name="Shibata M."/>
            <person name="Shimokawa T."/>
            <person name="Song J."/>
            <person name="Takazaki Y."/>
            <person name="Terasawa K."/>
            <person name="Tsugane M."/>
            <person name="Tsuji K."/>
            <person name="Ueda S."/>
            <person name="Waki K."/>
            <person name="Yamagata H."/>
            <person name="Yamamoto M."/>
            <person name="Yamamoto S."/>
            <person name="Yamane H."/>
            <person name="Yoshiki S."/>
            <person name="Yoshihara R."/>
            <person name="Yukawa K."/>
            <person name="Zhong H."/>
            <person name="Yano M."/>
            <person name="Yuan Q."/>
            <person name="Ouyang S."/>
            <person name="Liu J."/>
            <person name="Jones K.M."/>
            <person name="Gansberger K."/>
            <person name="Moffat K."/>
            <person name="Hill J."/>
            <person name="Bera J."/>
            <person name="Fadrosh D."/>
            <person name="Jin S."/>
            <person name="Johri S."/>
            <person name="Kim M."/>
            <person name="Overton L."/>
            <person name="Reardon M."/>
            <person name="Tsitrin T."/>
            <person name="Vuong H."/>
            <person name="Weaver B."/>
            <person name="Ciecko A."/>
            <person name="Tallon L."/>
            <person name="Jackson J."/>
            <person name="Pai G."/>
            <person name="Aken S.V."/>
            <person name="Utterback T."/>
            <person name="Reidmuller S."/>
            <person name="Feldblyum T."/>
            <person name="Hsiao J."/>
            <person name="Zismann V."/>
            <person name="Iobst S."/>
            <person name="de Vazeille A.R."/>
            <person name="Buell C.R."/>
            <person name="Ying K."/>
            <person name="Li Y."/>
            <person name="Lu T."/>
            <person name="Huang Y."/>
            <person name="Zhao Q."/>
            <person name="Feng Q."/>
            <person name="Zhang L."/>
            <person name="Zhu J."/>
            <person name="Weng Q."/>
            <person name="Mu J."/>
            <person name="Lu Y."/>
            <person name="Fan D."/>
            <person name="Liu Y."/>
            <person name="Guan J."/>
            <person name="Zhang Y."/>
            <person name="Yu S."/>
            <person name="Liu X."/>
            <person name="Zhang Y."/>
            <person name="Hong G."/>
            <person name="Han B."/>
            <person name="Choisne N."/>
            <person name="Demange N."/>
            <person name="Orjeda G."/>
            <person name="Samain S."/>
            <person name="Cattolico L."/>
            <person name="Pelletier E."/>
            <person name="Couloux A."/>
            <person name="Segurens B."/>
            <person name="Wincker P."/>
            <person name="D'Hont A."/>
            <person name="Scarpelli C."/>
            <person name="Weissenbach J."/>
            <person name="Salanoubat M."/>
            <person name="Quetier F."/>
            <person name="Yu Y."/>
            <person name="Kim H.R."/>
            <person name="Rambo T."/>
            <person name="Currie J."/>
            <person name="Collura K."/>
            <person name="Luo M."/>
            <person name="Yang T."/>
            <person name="Ammiraju J.S.S."/>
            <person name="Engler F."/>
            <person name="Soderlund C."/>
            <person name="Wing R.A."/>
            <person name="Palmer L.E."/>
            <person name="de la Bastide M."/>
            <person name="Spiegel L."/>
            <person name="Nascimento L."/>
            <person name="Zutavern T."/>
            <person name="O'Shaughnessy A."/>
            <person name="Dike S."/>
            <person name="Dedhia N."/>
            <person name="Preston R."/>
            <person name="Balija V."/>
            <person name="McCombie W.R."/>
            <person name="Chow T."/>
            <person name="Chen H."/>
            <person name="Chung M."/>
            <person name="Chen C."/>
            <person name="Shaw J."/>
            <person name="Wu H."/>
            <person name="Hsiao K."/>
            <person name="Chao Y."/>
            <person name="Chu M."/>
            <person name="Cheng C."/>
            <person name="Hour A."/>
            <person name="Lee P."/>
            <person name="Lin S."/>
            <person name="Lin Y."/>
            <person name="Liou J."/>
            <person name="Liu S."/>
            <person name="Hsing Y."/>
            <person name="Raghuvanshi S."/>
            <person name="Mohanty A."/>
            <person name="Bharti A.K."/>
            <person name="Gaur A."/>
            <person name="Gupta V."/>
            <person name="Kumar D."/>
            <person name="Ravi V."/>
            <person name="Vij S."/>
            <person name="Kapur A."/>
            <person name="Khurana P."/>
            <person name="Khurana P."/>
            <person name="Khurana J.P."/>
            <person name="Tyagi A.K."/>
            <person name="Gaikwad K."/>
            <person name="Singh A."/>
            <person name="Dalal V."/>
            <person name="Srivastava S."/>
            <person name="Dixit A."/>
            <person name="Pal A.K."/>
            <person name="Ghazi I.A."/>
            <person name="Yadav M."/>
            <person name="Pandit A."/>
            <person name="Bhargava A."/>
            <person name="Sureshbabu K."/>
            <person name="Batra K."/>
            <person name="Sharma T.R."/>
            <person name="Mohapatra T."/>
            <person name="Singh N.K."/>
            <person name="Messing J."/>
            <person name="Nelson A.B."/>
            <person name="Fuks G."/>
            <person name="Kavchok S."/>
            <person name="Keizer G."/>
            <person name="Linton E."/>
            <person name="Llaca V."/>
            <person name="Song R."/>
            <person name="Tanyolac B."/>
            <person name="Young S."/>
            <person name="Ho-Il K."/>
            <person name="Hahn J.H."/>
            <person name="Sangsakoo G."/>
            <person name="Vanavichit A."/>
            <person name="de Mattos Luiz.A.T."/>
            <person name="Zimmer P.D."/>
            <person name="Malone G."/>
            <person name="Dellagostin O."/>
            <person name="de Oliveira A.C."/>
            <person name="Bevan M."/>
            <person name="Bancroft I."/>
            <person name="Minx P."/>
            <person name="Cordum H."/>
            <person name="Wilson R."/>
            <person name="Cheng Z."/>
            <person name="Jin W."/>
            <person name="Jiang J."/>
            <person name="Leong S.A."/>
            <person name="Iwama H."/>
            <person name="Gojobori T."/>
            <person name="Itoh T."/>
            <person name="Niimura Y."/>
            <person name="Fujii Y."/>
            <person name="Habara T."/>
            <person name="Sakai H."/>
            <person name="Sato Y."/>
            <person name="Wilson G."/>
            <person name="Kumar K."/>
            <person name="McCouch S."/>
            <person name="Juretic N."/>
            <person name="Hoen D."/>
            <person name="Wright S."/>
            <person name="Bruskiewich R."/>
            <person name="Bureau T."/>
            <person name="Miyao A."/>
            <person name="Hirochika H."/>
            <person name="Nishikawa T."/>
            <person name="Kadowaki K."/>
            <person name="Sugiura M."/>
            <person name="Burr B."/>
            <person name="Sasaki T."/>
        </authorList>
    </citation>
    <scope>NUCLEOTIDE SEQUENCE [LARGE SCALE GENOMIC DNA]</scope>
    <source>
        <strain evidence="2">cv. Nipponbare</strain>
    </source>
</reference>
<dbReference type="Gramene" id="Os09t0520000-01">
    <property type="protein sequence ID" value="Os09t0520000-01"/>
    <property type="gene ID" value="Os09g0520000"/>
</dbReference>
<dbReference type="Proteomes" id="UP000000763">
    <property type="component" value="Chromosome 9"/>
</dbReference>
<dbReference type="EMBL" id="AP008215">
    <property type="protein sequence ID" value="BAF25609.1"/>
    <property type="molecule type" value="Genomic_DNA"/>
</dbReference>
<dbReference type="OMA" id="RVDTICC"/>
<protein>
    <submittedName>
        <fullName evidence="1">Os09g0520000 protein</fullName>
    </submittedName>
</protein>
<accession>A0A0N7KR46</accession>
<dbReference type="AlphaFoldDB" id="A0A0N7KR46"/>
<reference evidence="2" key="2">
    <citation type="journal article" date="2008" name="Nucleic Acids Res.">
        <title>The rice annotation project database (RAP-DB): 2008 update.</title>
        <authorList>
            <consortium name="The rice annotation project (RAP)"/>
        </authorList>
    </citation>
    <scope>GENOME REANNOTATION</scope>
    <source>
        <strain evidence="2">cv. Nipponbare</strain>
    </source>
</reference>
<dbReference type="KEGG" id="dosa:Os09g0520000"/>